<dbReference type="STRING" id="502025.Hoch_1571"/>
<protein>
    <submittedName>
        <fullName evidence="2">Uncharacterized protein</fullName>
    </submittedName>
</protein>
<feature type="region of interest" description="Disordered" evidence="1">
    <location>
        <begin position="61"/>
        <end position="84"/>
    </location>
</feature>
<sequence length="156" mass="16356">MPVSTLTAHRDLDQLRAKRIRVPELFRSGSWLSAPLGHDTEAGLGPSGAQLLLWLPVRAQGAGADSGAGEGDDSAPSWSEVEGALGAAGAESSRTVSADALTALIGQRVDFKRTADGPRYVLRGREYPSDAFGNMFWKHGWALASASGLLVSLVNA</sequence>
<evidence type="ECO:0000256" key="1">
    <source>
        <dbReference type="SAM" id="MobiDB-lite"/>
    </source>
</evidence>
<dbReference type="AlphaFoldDB" id="D0LVY8"/>
<proteinExistence type="predicted"/>
<evidence type="ECO:0000313" key="2">
    <source>
        <dbReference type="EMBL" id="ACY14122.1"/>
    </source>
</evidence>
<dbReference type="KEGG" id="hoh:Hoch_1571"/>
<organism evidence="2 3">
    <name type="scientific">Haliangium ochraceum (strain DSM 14365 / JCM 11303 / SMP-2)</name>
    <dbReference type="NCBI Taxonomy" id="502025"/>
    <lineage>
        <taxon>Bacteria</taxon>
        <taxon>Pseudomonadati</taxon>
        <taxon>Myxococcota</taxon>
        <taxon>Polyangia</taxon>
        <taxon>Haliangiales</taxon>
        <taxon>Kofleriaceae</taxon>
        <taxon>Haliangium</taxon>
    </lineage>
</organism>
<dbReference type="Proteomes" id="UP000001880">
    <property type="component" value="Chromosome"/>
</dbReference>
<dbReference type="EMBL" id="CP001804">
    <property type="protein sequence ID" value="ACY14122.1"/>
    <property type="molecule type" value="Genomic_DNA"/>
</dbReference>
<dbReference type="HOGENOM" id="CLU_1684129_0_0_7"/>
<name>D0LVY8_HALO1</name>
<accession>D0LVY8</accession>
<reference evidence="2 3" key="1">
    <citation type="journal article" date="2010" name="Stand. Genomic Sci.">
        <title>Complete genome sequence of Haliangium ochraceum type strain (SMP-2).</title>
        <authorList>
            <consortium name="US DOE Joint Genome Institute (JGI-PGF)"/>
            <person name="Ivanova N."/>
            <person name="Daum C."/>
            <person name="Lang E."/>
            <person name="Abt B."/>
            <person name="Kopitz M."/>
            <person name="Saunders E."/>
            <person name="Lapidus A."/>
            <person name="Lucas S."/>
            <person name="Glavina Del Rio T."/>
            <person name="Nolan M."/>
            <person name="Tice H."/>
            <person name="Copeland A."/>
            <person name="Cheng J.F."/>
            <person name="Chen F."/>
            <person name="Bruce D."/>
            <person name="Goodwin L."/>
            <person name="Pitluck S."/>
            <person name="Mavromatis K."/>
            <person name="Pati A."/>
            <person name="Mikhailova N."/>
            <person name="Chen A."/>
            <person name="Palaniappan K."/>
            <person name="Land M."/>
            <person name="Hauser L."/>
            <person name="Chang Y.J."/>
            <person name="Jeffries C.D."/>
            <person name="Detter J.C."/>
            <person name="Brettin T."/>
            <person name="Rohde M."/>
            <person name="Goker M."/>
            <person name="Bristow J."/>
            <person name="Markowitz V."/>
            <person name="Eisen J.A."/>
            <person name="Hugenholtz P."/>
            <person name="Kyrpides N.C."/>
            <person name="Klenk H.P."/>
        </authorList>
    </citation>
    <scope>NUCLEOTIDE SEQUENCE [LARGE SCALE GENOMIC DNA]</scope>
    <source>
        <strain evidence="3">DSM 14365 / CIP 107738 / JCM 11303 / AJ 13395 / SMP-2</strain>
    </source>
</reference>
<evidence type="ECO:0000313" key="3">
    <source>
        <dbReference type="Proteomes" id="UP000001880"/>
    </source>
</evidence>
<keyword evidence="3" id="KW-1185">Reference proteome</keyword>
<gene>
    <name evidence="2" type="ordered locus">Hoch_1571</name>
</gene>
<feature type="compositionally biased region" description="Low complexity" evidence="1">
    <location>
        <begin position="74"/>
        <end position="84"/>
    </location>
</feature>